<dbReference type="HAMAP" id="MF_00027">
    <property type="entry name" value="CobB_CbiA"/>
    <property type="match status" value="1"/>
</dbReference>
<protein>
    <recommendedName>
        <fullName evidence="9">Cobyrinate a,c-diamide synthase</fullName>
        <ecNumber evidence="9">6.3.5.11</ecNumber>
    </recommendedName>
    <alternativeName>
        <fullName evidence="9">Cobyrinic acid a,c-diamide synthetase</fullName>
    </alternativeName>
</protein>
<evidence type="ECO:0000256" key="1">
    <source>
        <dbReference type="ARBA" id="ARBA00001946"/>
    </source>
</evidence>
<dbReference type="EC" id="6.3.5.11" evidence="9"/>
<dbReference type="CDD" id="cd05388">
    <property type="entry name" value="CobB_N"/>
    <property type="match status" value="1"/>
</dbReference>
<dbReference type="PANTHER" id="PTHR43873:SF1">
    <property type="entry name" value="COBYRINATE A,C-DIAMIDE SYNTHASE"/>
    <property type="match status" value="1"/>
</dbReference>
<keyword evidence="13" id="KW-1185">Reference proteome</keyword>
<keyword evidence="5 9" id="KW-0547">Nucleotide-binding</keyword>
<comment type="similarity">
    <text evidence="2">Belongs to the CobB/CobQ family. CobQ subfamily.</text>
</comment>
<dbReference type="GO" id="GO:0042242">
    <property type="term" value="F:cobyrinic acid a,c-diamide synthase activity"/>
    <property type="evidence" value="ECO:0007669"/>
    <property type="project" value="UniProtKB-UniRule"/>
</dbReference>
<dbReference type="Gene3D" id="3.40.50.880">
    <property type="match status" value="1"/>
</dbReference>
<evidence type="ECO:0000256" key="8">
    <source>
        <dbReference type="ARBA" id="ARBA00022962"/>
    </source>
</evidence>
<dbReference type="GO" id="GO:0009236">
    <property type="term" value="P:cobalamin biosynthetic process"/>
    <property type="evidence" value="ECO:0007669"/>
    <property type="project" value="UniProtKB-UniRule"/>
</dbReference>
<comment type="pathway">
    <text evidence="9">Cofactor biosynthesis; adenosylcobalamin biosynthesis; cob(II)yrinate a,c-diamide from sirohydrochlorin (anaerobic route): step 10/10.</text>
</comment>
<comment type="similarity">
    <text evidence="9">Belongs to the CobB/CbiA family.</text>
</comment>
<dbReference type="PROSITE" id="PS51274">
    <property type="entry name" value="GATASE_COBBQ"/>
    <property type="match status" value="1"/>
</dbReference>
<comment type="cofactor">
    <cofactor evidence="1 9">
        <name>Mg(2+)</name>
        <dbReference type="ChEBI" id="CHEBI:18420"/>
    </cofactor>
</comment>
<dbReference type="EMBL" id="CP010554">
    <property type="protein sequence ID" value="AJP48433.1"/>
    <property type="molecule type" value="Genomic_DNA"/>
</dbReference>
<feature type="domain" description="CobB/CobQ-like glutamine amidotransferase" evidence="11">
    <location>
        <begin position="252"/>
        <end position="436"/>
    </location>
</feature>
<dbReference type="InterPro" id="IPR004484">
    <property type="entry name" value="CbiA/CobB_synth"/>
</dbReference>
<keyword evidence="6 9" id="KW-0067">ATP-binding</keyword>
<dbReference type="SUPFAM" id="SSF52317">
    <property type="entry name" value="Class I glutamine amidotransferase-like"/>
    <property type="match status" value="1"/>
</dbReference>
<dbReference type="InterPro" id="IPR011698">
    <property type="entry name" value="GATase_3"/>
</dbReference>
<dbReference type="AlphaFoldDB" id="A0A0C5J9J0"/>
<dbReference type="Pfam" id="PF01656">
    <property type="entry name" value="CbiA"/>
    <property type="match status" value="1"/>
</dbReference>
<name>A0A0C5J9J0_9PROT</name>
<evidence type="ECO:0000256" key="3">
    <source>
        <dbReference type="ARBA" id="ARBA00022573"/>
    </source>
</evidence>
<dbReference type="PANTHER" id="PTHR43873">
    <property type="entry name" value="COBYRINATE A,C-DIAMIDE SYNTHASE"/>
    <property type="match status" value="1"/>
</dbReference>
<evidence type="ECO:0000313" key="13">
    <source>
        <dbReference type="Proteomes" id="UP000061603"/>
    </source>
</evidence>
<sequence>MATALLIAAPASGQGKTSIAAGLARLYSRQGKRVRVFKCGPDFLDPMIHAVASAAPCENLDLWMCGEFDAATRLARAAENADVILVEGVMGLFDGAPSAADIARRFNLPVLAVIDAAAMAQTFGAVAHGLAHYQPDLPFYGVLANRVASPGHAEMLEESLSPGIRWCGTVPRDDAASLPERHLGLHQAAEIEDLMARLDRMANQLEKTPLAALDTGDFSANLAVSSAPARCVLSGTFSGLATPAPPLLKNKTIAIARDASFCFLYPANLELLAAMGAQLAFFSPLAGEPLPMCDAVWLPGGYPELHAAVLAQRREFFAQLATHVAASKPLIAECGGMMTLFDTLTDTQGATHPMAALLPGRIVMQPRLAALGGQEAELPEGTLRGHTFHYSKAETPLEPLTHARRQRSLGNKTQGEAIYRRARLTASYVHFYFPSNPAVAAALFLP</sequence>
<dbReference type="UniPathway" id="UPA00148">
    <property type="reaction ID" value="UER00231"/>
</dbReference>
<keyword evidence="7 9" id="KW-0460">Magnesium</keyword>
<dbReference type="SUPFAM" id="SSF52540">
    <property type="entry name" value="P-loop containing nucleoside triphosphate hydrolases"/>
    <property type="match status" value="1"/>
</dbReference>
<keyword evidence="4 9" id="KW-0436">Ligase</keyword>
<feature type="active site" description="Nucleophile" evidence="9">
    <location>
        <position position="334"/>
    </location>
</feature>
<dbReference type="InterPro" id="IPR002586">
    <property type="entry name" value="CobQ/CobB/MinD/ParA_Nub-bd_dom"/>
</dbReference>
<dbReference type="Pfam" id="PF07685">
    <property type="entry name" value="GATase_3"/>
    <property type="match status" value="1"/>
</dbReference>
<keyword evidence="8 9" id="KW-0315">Glutamine amidotransferase</keyword>
<keyword evidence="3 9" id="KW-0169">Cobalamin biosynthesis</keyword>
<organism evidence="12 13">
    <name type="scientific">Rugosibacter aromaticivorans</name>
    <dbReference type="NCBI Taxonomy" id="1565605"/>
    <lineage>
        <taxon>Bacteria</taxon>
        <taxon>Pseudomonadati</taxon>
        <taxon>Pseudomonadota</taxon>
        <taxon>Betaproteobacteria</taxon>
        <taxon>Nitrosomonadales</taxon>
        <taxon>Sterolibacteriaceae</taxon>
        <taxon>Rugosibacter</taxon>
    </lineage>
</organism>
<evidence type="ECO:0000256" key="6">
    <source>
        <dbReference type="ARBA" id="ARBA00022840"/>
    </source>
</evidence>
<reference evidence="12 13" key="1">
    <citation type="journal article" date="2015" name="Genome Announc.">
        <title>Complete Genome Sequence of a Novel Bacterium within the Family Rhodocyclaceae That Degrades Polycyclic Aromatic Hydrocarbons.</title>
        <authorList>
            <person name="Singleton D.R."/>
            <person name="Dickey A.N."/>
            <person name="Scholl E.H."/>
            <person name="Wright F.A."/>
            <person name="Aitken M.D."/>
        </authorList>
    </citation>
    <scope>NUCLEOTIDE SEQUENCE [LARGE SCALE GENOMIC DNA]</scope>
    <source>
        <strain evidence="13">PG1-Ca6</strain>
    </source>
</reference>
<evidence type="ECO:0000259" key="11">
    <source>
        <dbReference type="Pfam" id="PF07685"/>
    </source>
</evidence>
<dbReference type="Proteomes" id="UP000061603">
    <property type="component" value="Chromosome"/>
</dbReference>
<dbReference type="NCBIfam" id="NF002204">
    <property type="entry name" value="PRK01077.1"/>
    <property type="match status" value="1"/>
</dbReference>
<comment type="function">
    <text evidence="9">Catalyzes the ATP-dependent amidation of the two carboxylate groups at positions a and c of cobyrinate, using either L-glutamine or ammonia as the nitrogen source.</text>
</comment>
<proteinExistence type="inferred from homology"/>
<evidence type="ECO:0000256" key="5">
    <source>
        <dbReference type="ARBA" id="ARBA00022741"/>
    </source>
</evidence>
<dbReference type="InterPro" id="IPR029062">
    <property type="entry name" value="Class_I_gatase-like"/>
</dbReference>
<dbReference type="HOGENOM" id="CLU_022752_0_2_4"/>
<accession>A0A0C5J9J0</accession>
<dbReference type="CDD" id="cd03130">
    <property type="entry name" value="GATase1_CobB"/>
    <property type="match status" value="1"/>
</dbReference>
<evidence type="ECO:0000256" key="9">
    <source>
        <dbReference type="HAMAP-Rule" id="MF_00027"/>
    </source>
</evidence>
<evidence type="ECO:0000259" key="10">
    <source>
        <dbReference type="Pfam" id="PF01656"/>
    </source>
</evidence>
<evidence type="ECO:0000256" key="4">
    <source>
        <dbReference type="ARBA" id="ARBA00022598"/>
    </source>
</evidence>
<comment type="domain">
    <text evidence="9">Comprises of two domains. The C-terminal domain contains the binding site for glutamine and catalyzes the hydrolysis of this substrate to glutamate and ammonia. The N-terminal domain is anticipated to bind ATP and cobyrinate and catalyzes the ultimate synthesis of the diamide product. The ammonia produced via the glutaminase domain is probably translocated to the adjacent domain via a molecular tunnel, where it reacts with an activated intermediate.</text>
</comment>
<feature type="site" description="Increases nucleophilicity of active site Cys" evidence="9">
    <location>
        <position position="430"/>
    </location>
</feature>
<evidence type="ECO:0000313" key="12">
    <source>
        <dbReference type="EMBL" id="AJP48433.1"/>
    </source>
</evidence>
<dbReference type="STRING" id="1565605.PG1C_08105"/>
<dbReference type="KEGG" id="rbu:PG1C_08105"/>
<dbReference type="Gene3D" id="3.40.50.300">
    <property type="entry name" value="P-loop containing nucleotide triphosphate hydrolases"/>
    <property type="match status" value="1"/>
</dbReference>
<comment type="catalytic activity">
    <reaction evidence="9">
        <text>cob(II)yrinate + 2 L-glutamine + 2 ATP + 2 H2O = cob(II)yrinate a,c diamide + 2 L-glutamate + 2 ADP + 2 phosphate + 2 H(+)</text>
        <dbReference type="Rhea" id="RHEA:26289"/>
        <dbReference type="ChEBI" id="CHEBI:15377"/>
        <dbReference type="ChEBI" id="CHEBI:15378"/>
        <dbReference type="ChEBI" id="CHEBI:29985"/>
        <dbReference type="ChEBI" id="CHEBI:30616"/>
        <dbReference type="ChEBI" id="CHEBI:43474"/>
        <dbReference type="ChEBI" id="CHEBI:58359"/>
        <dbReference type="ChEBI" id="CHEBI:58537"/>
        <dbReference type="ChEBI" id="CHEBI:58894"/>
        <dbReference type="ChEBI" id="CHEBI:456216"/>
        <dbReference type="EC" id="6.3.5.11"/>
    </reaction>
</comment>
<dbReference type="GO" id="GO:0005524">
    <property type="term" value="F:ATP binding"/>
    <property type="evidence" value="ECO:0007669"/>
    <property type="project" value="UniProtKB-UniRule"/>
</dbReference>
<dbReference type="RefSeq" id="WP_202634349.1">
    <property type="nucleotide sequence ID" value="NZ_CP010554.1"/>
</dbReference>
<feature type="domain" description="CobQ/CobB/MinD/ParA nucleotide binding" evidence="10">
    <location>
        <begin position="6"/>
        <end position="183"/>
    </location>
</feature>
<dbReference type="InterPro" id="IPR027417">
    <property type="entry name" value="P-loop_NTPase"/>
</dbReference>
<evidence type="ECO:0000256" key="2">
    <source>
        <dbReference type="ARBA" id="ARBA00006205"/>
    </source>
</evidence>
<evidence type="ECO:0000256" key="7">
    <source>
        <dbReference type="ARBA" id="ARBA00022842"/>
    </source>
</evidence>
<dbReference type="PATRIC" id="fig|1565605.3.peg.1719"/>
<comment type="miscellaneous">
    <text evidence="9">The a and c carboxylates of cobyrinate are activated for nucleophilic attack via formation of a phosphorylated intermediate by ATP. CbiA catalyzes first the amidation of the c-carboxylate, and then that of the a-carboxylate.</text>
</comment>
<gene>
    <name evidence="9" type="primary">cbiA</name>
    <name evidence="12" type="ORF">PG1C_08105</name>
</gene>